<comment type="similarity">
    <text evidence="5">Belongs to the TAM41 family.</text>
</comment>
<sequence length="252" mass="26609">MICLLVSLGLRLALLLLPEDVSLECLLREIVSLSYKGDFRVPFAEDPNKAQAIVNGQGAALCCIYLPLLSEIPSVRLEVEGGPLGTEGPFGPGGPLGTEGPLGPGGSPLWWRALITPHACGAPPQDMKDKPSPVGVELSRIRVKQDRSPAALSALYEPLPLSLRQRAEEVFLRPHRSITGFFCGVLEGPHGALCRTGAPPAGPPPARALQLGLQQLVFGPTLKCSLKNAVSAGLGASVLYSLHKLGKRLGLR</sequence>
<keyword evidence="9" id="KW-0808">Transferase</keyword>
<dbReference type="EMBL" id="HG691211">
    <property type="protein sequence ID" value="CDI75918.1"/>
    <property type="molecule type" value="Genomic_DNA"/>
</dbReference>
<feature type="signal peptide" evidence="19">
    <location>
        <begin position="1"/>
        <end position="23"/>
    </location>
</feature>
<dbReference type="GO" id="GO:0016024">
    <property type="term" value="P:CDP-diacylglycerol biosynthetic process"/>
    <property type="evidence" value="ECO:0007669"/>
    <property type="project" value="UniProtKB-UniPathway"/>
</dbReference>
<evidence type="ECO:0000256" key="19">
    <source>
        <dbReference type="SAM" id="SignalP"/>
    </source>
</evidence>
<keyword evidence="12" id="KW-0460">Magnesium</keyword>
<keyword evidence="16" id="KW-0594">Phospholipid biosynthesis</keyword>
<dbReference type="EC" id="2.7.7.41" evidence="6"/>
<evidence type="ECO:0000313" key="21">
    <source>
        <dbReference type="Proteomes" id="UP000018201"/>
    </source>
</evidence>
<dbReference type="Pfam" id="PF09139">
    <property type="entry name" value="Tam41_Mmp37"/>
    <property type="match status" value="1"/>
</dbReference>
<dbReference type="OrthoDB" id="341477at2759"/>
<keyword evidence="13" id="KW-0443">Lipid metabolism</keyword>
<dbReference type="VEuPathDB" id="ToxoDB:EPH_0044610"/>
<reference evidence="20" key="1">
    <citation type="submission" date="2013-10" db="EMBL/GenBank/DDBJ databases">
        <title>Genomic analysis of the causative agents of coccidiosis in chickens.</title>
        <authorList>
            <person name="Reid A.J."/>
            <person name="Blake D."/>
            <person name="Billington K."/>
            <person name="Browne H."/>
            <person name="Dunn M."/>
            <person name="Hung S."/>
            <person name="Kawahara F."/>
            <person name="Miranda-Saavedra D."/>
            <person name="Mourier T."/>
            <person name="Nagra H."/>
            <person name="Otto T.D."/>
            <person name="Rawlings N."/>
            <person name="Sanchez A."/>
            <person name="Sanders M."/>
            <person name="Subramaniam C."/>
            <person name="Tay Y."/>
            <person name="Dear P."/>
            <person name="Doerig C."/>
            <person name="Gruber A."/>
            <person name="Parkinson J."/>
            <person name="Shirley M."/>
            <person name="Wan K.L."/>
            <person name="Berriman M."/>
            <person name="Tomley F."/>
            <person name="Pain A."/>
        </authorList>
    </citation>
    <scope>NUCLEOTIDE SEQUENCE [LARGE SCALE GENOMIC DNA]</scope>
    <source>
        <strain evidence="20">Houghton</strain>
    </source>
</reference>
<evidence type="ECO:0000256" key="2">
    <source>
        <dbReference type="ARBA" id="ARBA00004443"/>
    </source>
</evidence>
<dbReference type="PANTHER" id="PTHR13619:SF0">
    <property type="entry name" value="PHOSPHATIDATE CYTIDYLYLTRANSFERASE, MITOCHONDRIAL"/>
    <property type="match status" value="1"/>
</dbReference>
<dbReference type="GO" id="GO:0032049">
    <property type="term" value="P:cardiolipin biosynthetic process"/>
    <property type="evidence" value="ECO:0007669"/>
    <property type="project" value="InterPro"/>
</dbReference>
<keyword evidence="14" id="KW-0496">Mitochondrion</keyword>
<evidence type="ECO:0000256" key="12">
    <source>
        <dbReference type="ARBA" id="ARBA00022842"/>
    </source>
</evidence>
<comment type="pathway">
    <text evidence="4">Lipid metabolism.</text>
</comment>
<evidence type="ECO:0000256" key="9">
    <source>
        <dbReference type="ARBA" id="ARBA00022679"/>
    </source>
</evidence>
<evidence type="ECO:0000256" key="4">
    <source>
        <dbReference type="ARBA" id="ARBA00005189"/>
    </source>
</evidence>
<evidence type="ECO:0000313" key="20">
    <source>
        <dbReference type="EMBL" id="CDI75918.1"/>
    </source>
</evidence>
<accession>U6G9A5</accession>
<keyword evidence="11" id="KW-0999">Mitochondrion inner membrane</keyword>
<name>U6G9A5_9EIME</name>
<keyword evidence="21" id="KW-1185">Reference proteome</keyword>
<reference evidence="20" key="2">
    <citation type="submission" date="2013-10" db="EMBL/GenBank/DDBJ databases">
        <authorList>
            <person name="Aslett M."/>
        </authorList>
    </citation>
    <scope>NUCLEOTIDE SEQUENCE [LARGE SCALE GENOMIC DNA]</scope>
    <source>
        <strain evidence="20">Houghton</strain>
    </source>
</reference>
<dbReference type="GO" id="GO:0005743">
    <property type="term" value="C:mitochondrial inner membrane"/>
    <property type="evidence" value="ECO:0007669"/>
    <property type="project" value="UniProtKB-SubCell"/>
</dbReference>
<keyword evidence="17" id="KW-1208">Phospholipid metabolism</keyword>
<keyword evidence="8" id="KW-0444">Lipid biosynthesis</keyword>
<evidence type="ECO:0000256" key="7">
    <source>
        <dbReference type="ARBA" id="ARBA00018337"/>
    </source>
</evidence>
<comment type="cofactor">
    <cofactor evidence="1">
        <name>Mg(2+)</name>
        <dbReference type="ChEBI" id="CHEBI:18420"/>
    </cofactor>
</comment>
<evidence type="ECO:0000256" key="8">
    <source>
        <dbReference type="ARBA" id="ARBA00022516"/>
    </source>
</evidence>
<evidence type="ECO:0000256" key="10">
    <source>
        <dbReference type="ARBA" id="ARBA00022695"/>
    </source>
</evidence>
<dbReference type="UniPathway" id="UPA00557">
    <property type="reaction ID" value="UER00614"/>
</dbReference>
<dbReference type="GO" id="GO:0004605">
    <property type="term" value="F:phosphatidate cytidylyltransferase activity"/>
    <property type="evidence" value="ECO:0007669"/>
    <property type="project" value="UniProtKB-EC"/>
</dbReference>
<evidence type="ECO:0000256" key="3">
    <source>
        <dbReference type="ARBA" id="ARBA00005119"/>
    </source>
</evidence>
<evidence type="ECO:0000256" key="13">
    <source>
        <dbReference type="ARBA" id="ARBA00023098"/>
    </source>
</evidence>
<keyword evidence="15" id="KW-0472">Membrane</keyword>
<evidence type="ECO:0000256" key="14">
    <source>
        <dbReference type="ARBA" id="ARBA00023128"/>
    </source>
</evidence>
<evidence type="ECO:0000256" key="6">
    <source>
        <dbReference type="ARBA" id="ARBA00012487"/>
    </source>
</evidence>
<comment type="pathway">
    <text evidence="3">Phospholipid metabolism; CDP-diacylglycerol biosynthesis; CDP-diacylglycerol from sn-glycerol 3-phosphate: step 3/3.</text>
</comment>
<dbReference type="Proteomes" id="UP000018201">
    <property type="component" value="Unassembled WGS sequence"/>
</dbReference>
<evidence type="ECO:0000256" key="5">
    <source>
        <dbReference type="ARBA" id="ARBA00005458"/>
    </source>
</evidence>
<feature type="chain" id="PRO_5004670888" description="Phosphatidate cytidylyltransferase, mitochondrial" evidence="19">
    <location>
        <begin position="24"/>
        <end position="252"/>
    </location>
</feature>
<evidence type="ECO:0000256" key="11">
    <source>
        <dbReference type="ARBA" id="ARBA00022792"/>
    </source>
</evidence>
<dbReference type="PANTHER" id="PTHR13619">
    <property type="entry name" value="PHOSPHATIDATE CYTIDYLYLTRANSFERASE, MITOCHONDRIAL"/>
    <property type="match status" value="1"/>
</dbReference>
<evidence type="ECO:0000256" key="15">
    <source>
        <dbReference type="ARBA" id="ARBA00023136"/>
    </source>
</evidence>
<keyword evidence="19" id="KW-0732">Signal</keyword>
<dbReference type="AlphaFoldDB" id="U6G9A5"/>
<protein>
    <recommendedName>
        <fullName evidence="7">Phosphatidate cytidylyltransferase, mitochondrial</fullName>
        <ecNumber evidence="6">2.7.7.41</ecNumber>
    </recommendedName>
    <alternativeName>
        <fullName evidence="18">CDP-diacylglycerol synthase</fullName>
    </alternativeName>
</protein>
<evidence type="ECO:0000256" key="16">
    <source>
        <dbReference type="ARBA" id="ARBA00023209"/>
    </source>
</evidence>
<comment type="subcellular location">
    <subcellularLocation>
        <location evidence="2">Mitochondrion inner membrane</location>
        <topology evidence="2">Peripheral membrane protein</topology>
        <orientation evidence="2">Matrix side</orientation>
    </subcellularLocation>
</comment>
<evidence type="ECO:0000256" key="17">
    <source>
        <dbReference type="ARBA" id="ARBA00023264"/>
    </source>
</evidence>
<evidence type="ECO:0000256" key="1">
    <source>
        <dbReference type="ARBA" id="ARBA00001946"/>
    </source>
</evidence>
<proteinExistence type="inferred from homology"/>
<keyword evidence="10" id="KW-0548">Nucleotidyltransferase</keyword>
<evidence type="ECO:0000256" key="18">
    <source>
        <dbReference type="ARBA" id="ARBA00029893"/>
    </source>
</evidence>
<gene>
    <name evidence="20" type="ORF">EPH_0044610</name>
</gene>
<dbReference type="InterPro" id="IPR015222">
    <property type="entry name" value="Tam41"/>
</dbReference>
<organism evidence="20 21">
    <name type="scientific">Eimeria praecox</name>
    <dbReference type="NCBI Taxonomy" id="51316"/>
    <lineage>
        <taxon>Eukaryota</taxon>
        <taxon>Sar</taxon>
        <taxon>Alveolata</taxon>
        <taxon>Apicomplexa</taxon>
        <taxon>Conoidasida</taxon>
        <taxon>Coccidia</taxon>
        <taxon>Eucoccidiorida</taxon>
        <taxon>Eimeriorina</taxon>
        <taxon>Eimeriidae</taxon>
        <taxon>Eimeria</taxon>
    </lineage>
</organism>